<evidence type="ECO:0000313" key="11">
    <source>
        <dbReference type="EMBL" id="MBB5705943.1"/>
    </source>
</evidence>
<evidence type="ECO:0000256" key="8">
    <source>
        <dbReference type="ARBA" id="ARBA00023136"/>
    </source>
</evidence>
<keyword evidence="12" id="KW-1185">Reference proteome</keyword>
<evidence type="ECO:0000259" key="10">
    <source>
        <dbReference type="Pfam" id="PF17820"/>
    </source>
</evidence>
<keyword evidence="3" id="KW-1003">Cell membrane</keyword>
<dbReference type="Gene3D" id="2.30.42.10">
    <property type="match status" value="1"/>
</dbReference>
<keyword evidence="5" id="KW-0812">Transmembrane</keyword>
<keyword evidence="4" id="KW-0997">Cell inner membrane</keyword>
<comment type="caution">
    <text evidence="11">The sequence shown here is derived from an EMBL/GenBank/DDBJ whole genome shotgun (WGS) entry which is preliminary data.</text>
</comment>
<evidence type="ECO:0000256" key="5">
    <source>
        <dbReference type="ARBA" id="ARBA00022692"/>
    </source>
</evidence>
<accession>A0A7W9EPU6</accession>
<evidence type="ECO:0000313" key="12">
    <source>
        <dbReference type="Proteomes" id="UP000537161"/>
    </source>
</evidence>
<dbReference type="SUPFAM" id="SSF50156">
    <property type="entry name" value="PDZ domain-like"/>
    <property type="match status" value="1"/>
</dbReference>
<organism evidence="11 12">
    <name type="scientific">Sphingopyxis panaciterrulae</name>
    <dbReference type="NCBI Taxonomy" id="462372"/>
    <lineage>
        <taxon>Bacteria</taxon>
        <taxon>Pseudomonadati</taxon>
        <taxon>Pseudomonadota</taxon>
        <taxon>Alphaproteobacteria</taxon>
        <taxon>Sphingomonadales</taxon>
        <taxon>Sphingomonadaceae</taxon>
        <taxon>Sphingopyxis</taxon>
    </lineage>
</organism>
<name>A0A7W9EPU6_9SPHN</name>
<gene>
    <name evidence="11" type="ORF">FHR21_001276</name>
</gene>
<keyword evidence="8" id="KW-0472">Membrane</keyword>
<evidence type="ECO:0000256" key="7">
    <source>
        <dbReference type="ARBA" id="ARBA00022989"/>
    </source>
</evidence>
<dbReference type="RefSeq" id="WP_184096353.1">
    <property type="nucleotide sequence ID" value="NZ_JACIJH010000002.1"/>
</dbReference>
<feature type="domain" description="Type II secretion system protein GspC N-terminal" evidence="9">
    <location>
        <begin position="41"/>
        <end position="166"/>
    </location>
</feature>
<keyword evidence="7" id="KW-1133">Transmembrane helix</keyword>
<dbReference type="InterPro" id="IPR036034">
    <property type="entry name" value="PDZ_sf"/>
</dbReference>
<dbReference type="AlphaFoldDB" id="A0A7W9EPU6"/>
<keyword evidence="6" id="KW-0653">Protein transport</keyword>
<evidence type="ECO:0000256" key="1">
    <source>
        <dbReference type="ARBA" id="ARBA00004533"/>
    </source>
</evidence>
<evidence type="ECO:0000256" key="6">
    <source>
        <dbReference type="ARBA" id="ARBA00022927"/>
    </source>
</evidence>
<proteinExistence type="predicted"/>
<dbReference type="EMBL" id="JACIJH010000002">
    <property type="protein sequence ID" value="MBB5705943.1"/>
    <property type="molecule type" value="Genomic_DNA"/>
</dbReference>
<dbReference type="GO" id="GO:0015031">
    <property type="term" value="P:protein transport"/>
    <property type="evidence" value="ECO:0007669"/>
    <property type="project" value="UniProtKB-KW"/>
</dbReference>
<dbReference type="InterPro" id="IPR024961">
    <property type="entry name" value="T2SS_GspC_N"/>
</dbReference>
<dbReference type="Proteomes" id="UP000537161">
    <property type="component" value="Unassembled WGS sequence"/>
</dbReference>
<comment type="subcellular location">
    <subcellularLocation>
        <location evidence="1">Cell inner membrane</location>
    </subcellularLocation>
</comment>
<dbReference type="GO" id="GO:0005886">
    <property type="term" value="C:plasma membrane"/>
    <property type="evidence" value="ECO:0007669"/>
    <property type="project" value="UniProtKB-SubCell"/>
</dbReference>
<dbReference type="InterPro" id="IPR041489">
    <property type="entry name" value="PDZ_6"/>
</dbReference>
<reference evidence="11 12" key="1">
    <citation type="submission" date="2020-08" db="EMBL/GenBank/DDBJ databases">
        <title>Genomic Encyclopedia of Type Strains, Phase IV (KMG-IV): sequencing the most valuable type-strain genomes for metagenomic binning, comparative biology and taxonomic classification.</title>
        <authorList>
            <person name="Goeker M."/>
        </authorList>
    </citation>
    <scope>NUCLEOTIDE SEQUENCE [LARGE SCALE GENOMIC DNA]</scope>
    <source>
        <strain evidence="11 12">DSM 27163</strain>
    </source>
</reference>
<keyword evidence="2" id="KW-0813">Transport</keyword>
<dbReference type="Pfam" id="PF11356">
    <property type="entry name" value="T2SSC"/>
    <property type="match status" value="1"/>
</dbReference>
<evidence type="ECO:0000256" key="4">
    <source>
        <dbReference type="ARBA" id="ARBA00022519"/>
    </source>
</evidence>
<evidence type="ECO:0000256" key="3">
    <source>
        <dbReference type="ARBA" id="ARBA00022475"/>
    </source>
</evidence>
<evidence type="ECO:0000256" key="2">
    <source>
        <dbReference type="ARBA" id="ARBA00022448"/>
    </source>
</evidence>
<feature type="domain" description="PDZ" evidence="10">
    <location>
        <begin position="222"/>
        <end position="270"/>
    </location>
</feature>
<protein>
    <submittedName>
        <fullName evidence="11">General secretion pathway protein C</fullName>
    </submittedName>
</protein>
<sequence>MATLMPGSAIRLPRALPAWLRVRPRSARDLGPRLALGLIGGLLVIQAVRLLWALTVPLSPLGAWQPPTAAIASPAERRALFAGFDPFFRTGGQSPAAATVTALGLTLYGVNINEATGGGSAIIAAEDGEQASYAVGDEVAPGVRLAGVAFDHVTLDRGGAQESLFLDQSGEAPVASPALPAPTPEVGSGGELSPAALKAGIGFAPRTEDGRVTGLLVQPQGDGSVFRAAGLRPGDVVRSVNGRPIGSAGDAAALAGQLAPGARLSLEVERGASVVPVAIFLSKQ</sequence>
<dbReference type="Pfam" id="PF17820">
    <property type="entry name" value="PDZ_6"/>
    <property type="match status" value="1"/>
</dbReference>
<dbReference type="Gene3D" id="2.30.30.830">
    <property type="match status" value="1"/>
</dbReference>
<evidence type="ECO:0000259" key="9">
    <source>
        <dbReference type="Pfam" id="PF11356"/>
    </source>
</evidence>